<dbReference type="GO" id="GO:0005634">
    <property type="term" value="C:nucleus"/>
    <property type="evidence" value="ECO:0007669"/>
    <property type="project" value="UniProtKB-SubCell"/>
</dbReference>
<dbReference type="Pfam" id="PF13087">
    <property type="entry name" value="AAA_12"/>
    <property type="match status" value="1"/>
</dbReference>
<evidence type="ECO:0000259" key="12">
    <source>
        <dbReference type="Pfam" id="PF13086"/>
    </source>
</evidence>
<comment type="similarity">
    <text evidence="3">Belongs to the DNA2/NAM7 helicase family.</text>
</comment>
<comment type="caution">
    <text evidence="15">The sequence shown here is derived from an EMBL/GenBank/DDBJ whole genome shotgun (WGS) entry which is preliminary data.</text>
</comment>
<dbReference type="PANTHER" id="PTHR43788:SF8">
    <property type="entry name" value="DNA-BINDING PROTEIN SMUBP-2"/>
    <property type="match status" value="1"/>
</dbReference>
<evidence type="ECO:0000256" key="8">
    <source>
        <dbReference type="ARBA" id="ARBA00022806"/>
    </source>
</evidence>
<reference evidence="15 16" key="1">
    <citation type="journal article" date="2018" name="New Phytol.">
        <title>Phylogenomics of Endogonaceae and evolution of mycorrhizas within Mucoromycota.</title>
        <authorList>
            <person name="Chang Y."/>
            <person name="Desiro A."/>
            <person name="Na H."/>
            <person name="Sandor L."/>
            <person name="Lipzen A."/>
            <person name="Clum A."/>
            <person name="Barry K."/>
            <person name="Grigoriev I.V."/>
            <person name="Martin F.M."/>
            <person name="Stajich J.E."/>
            <person name="Smith M.E."/>
            <person name="Bonito G."/>
            <person name="Spatafora J.W."/>
        </authorList>
    </citation>
    <scope>NUCLEOTIDE SEQUENCE [LARGE SCALE GENOMIC DNA]</scope>
    <source>
        <strain evidence="15 16">GMNB39</strain>
    </source>
</reference>
<dbReference type="Proteomes" id="UP000268093">
    <property type="component" value="Unassembled WGS sequence"/>
</dbReference>
<keyword evidence="7" id="KW-0378">Hydrolase</keyword>
<feature type="region of interest" description="Disordered" evidence="11">
    <location>
        <begin position="547"/>
        <end position="568"/>
    </location>
</feature>
<dbReference type="AlphaFoldDB" id="A0A433DM40"/>
<dbReference type="InterPro" id="IPR048761">
    <property type="entry name" value="SMUBP-2_HCS1_1B"/>
</dbReference>
<dbReference type="InterPro" id="IPR047187">
    <property type="entry name" value="SF1_C_Upf1"/>
</dbReference>
<keyword evidence="8" id="KW-0347">Helicase</keyword>
<keyword evidence="5" id="KW-0963">Cytoplasm</keyword>
<keyword evidence="9" id="KW-0067">ATP-binding</keyword>
<dbReference type="Gene3D" id="3.40.50.300">
    <property type="entry name" value="P-loop containing nucleotide triphosphate hydrolases"/>
    <property type="match status" value="2"/>
</dbReference>
<evidence type="ECO:0000256" key="5">
    <source>
        <dbReference type="ARBA" id="ARBA00022490"/>
    </source>
</evidence>
<dbReference type="Pfam" id="PF13086">
    <property type="entry name" value="AAA_11"/>
    <property type="match status" value="1"/>
</dbReference>
<feature type="region of interest" description="Disordered" evidence="11">
    <location>
        <begin position="116"/>
        <end position="136"/>
    </location>
</feature>
<dbReference type="PANTHER" id="PTHR43788">
    <property type="entry name" value="DNA2/NAM7 HELICASE FAMILY MEMBER"/>
    <property type="match status" value="1"/>
</dbReference>
<protein>
    <recommendedName>
        <fullName evidence="4">DNA helicase</fullName>
        <ecNumber evidence="4">3.6.4.12</ecNumber>
    </recommendedName>
</protein>
<evidence type="ECO:0000256" key="7">
    <source>
        <dbReference type="ARBA" id="ARBA00022801"/>
    </source>
</evidence>
<dbReference type="SUPFAM" id="SSF52540">
    <property type="entry name" value="P-loop containing nucleoside triphosphate hydrolases"/>
    <property type="match status" value="1"/>
</dbReference>
<feature type="region of interest" description="Disordered" evidence="11">
    <location>
        <begin position="676"/>
        <end position="741"/>
    </location>
</feature>
<dbReference type="InterPro" id="IPR050534">
    <property type="entry name" value="Coronavir_polyprotein_1ab"/>
</dbReference>
<evidence type="ECO:0000256" key="11">
    <source>
        <dbReference type="SAM" id="MobiDB-lite"/>
    </source>
</evidence>
<keyword evidence="6" id="KW-0547">Nucleotide-binding</keyword>
<dbReference type="GO" id="GO:0005737">
    <property type="term" value="C:cytoplasm"/>
    <property type="evidence" value="ECO:0007669"/>
    <property type="project" value="UniProtKB-SubCell"/>
</dbReference>
<dbReference type="Gene3D" id="2.40.30.270">
    <property type="match status" value="1"/>
</dbReference>
<gene>
    <name evidence="15" type="ORF">BC936DRAFT_144381</name>
</gene>
<evidence type="ECO:0000256" key="9">
    <source>
        <dbReference type="ARBA" id="ARBA00022840"/>
    </source>
</evidence>
<dbReference type="GO" id="GO:0003723">
    <property type="term" value="F:RNA binding"/>
    <property type="evidence" value="ECO:0007669"/>
    <property type="project" value="InterPro"/>
</dbReference>
<name>A0A433DM40_9FUNG</name>
<evidence type="ECO:0000313" key="15">
    <source>
        <dbReference type="EMBL" id="RUP51923.1"/>
    </source>
</evidence>
<evidence type="ECO:0000313" key="16">
    <source>
        <dbReference type="Proteomes" id="UP000268093"/>
    </source>
</evidence>
<accession>A0A433DM40</accession>
<dbReference type="Pfam" id="PF21138">
    <property type="entry name" value="SMUBP-2_HCS1_1B"/>
    <property type="match status" value="1"/>
</dbReference>
<feature type="domain" description="Helicase SMUBP-2/HCS1 1B" evidence="14">
    <location>
        <begin position="75"/>
        <end position="159"/>
    </location>
</feature>
<feature type="domain" description="DNA2/NAM7 helicase-like C-terminal" evidence="13">
    <location>
        <begin position="464"/>
        <end position="672"/>
    </location>
</feature>
<dbReference type="InterPro" id="IPR041677">
    <property type="entry name" value="DNA2/NAM7_AAA_11"/>
</dbReference>
<proteinExistence type="inferred from homology"/>
<dbReference type="InterPro" id="IPR027417">
    <property type="entry name" value="P-loop_NTPase"/>
</dbReference>
<organism evidence="15 16">
    <name type="scientific">Jimgerdemannia flammicorona</name>
    <dbReference type="NCBI Taxonomy" id="994334"/>
    <lineage>
        <taxon>Eukaryota</taxon>
        <taxon>Fungi</taxon>
        <taxon>Fungi incertae sedis</taxon>
        <taxon>Mucoromycota</taxon>
        <taxon>Mucoromycotina</taxon>
        <taxon>Endogonomycetes</taxon>
        <taxon>Endogonales</taxon>
        <taxon>Endogonaceae</taxon>
        <taxon>Jimgerdemannia</taxon>
    </lineage>
</organism>
<evidence type="ECO:0000259" key="14">
    <source>
        <dbReference type="Pfam" id="PF21138"/>
    </source>
</evidence>
<dbReference type="OrthoDB" id="6513042at2759"/>
<dbReference type="CDD" id="cd18808">
    <property type="entry name" value="SF1_C_Upf1"/>
    <property type="match status" value="1"/>
</dbReference>
<dbReference type="GO" id="GO:0016787">
    <property type="term" value="F:hydrolase activity"/>
    <property type="evidence" value="ECO:0007669"/>
    <property type="project" value="UniProtKB-KW"/>
</dbReference>
<keyword evidence="10" id="KW-0539">Nucleus</keyword>
<feature type="compositionally biased region" description="Gly residues" evidence="11">
    <location>
        <begin position="676"/>
        <end position="705"/>
    </location>
</feature>
<evidence type="ECO:0000256" key="4">
    <source>
        <dbReference type="ARBA" id="ARBA00012551"/>
    </source>
</evidence>
<evidence type="ECO:0000259" key="13">
    <source>
        <dbReference type="Pfam" id="PF13087"/>
    </source>
</evidence>
<evidence type="ECO:0000256" key="1">
    <source>
        <dbReference type="ARBA" id="ARBA00004123"/>
    </source>
</evidence>
<evidence type="ECO:0000256" key="3">
    <source>
        <dbReference type="ARBA" id="ARBA00007913"/>
    </source>
</evidence>
<dbReference type="EC" id="3.6.4.12" evidence="4"/>
<dbReference type="EMBL" id="RBNI01000323">
    <property type="protein sequence ID" value="RUP51923.1"/>
    <property type="molecule type" value="Genomic_DNA"/>
</dbReference>
<evidence type="ECO:0000256" key="2">
    <source>
        <dbReference type="ARBA" id="ARBA00004496"/>
    </source>
</evidence>
<dbReference type="GO" id="GO:0005524">
    <property type="term" value="F:ATP binding"/>
    <property type="evidence" value="ECO:0007669"/>
    <property type="project" value="UniProtKB-KW"/>
</dbReference>
<sequence>MEAFIAHQITLVDKEKKLEVKENADLLSAYAPVQLQKRGVALIGLKVTGKRFTVFLWYHCSCFTNFTLQCFSLGMRTGLGGKSLIELELANPMTDPPTLPAHKIHTGDIVGLEEHVSSKQTGAKKPAPPQTGSQPKINGVVFRVTETRVTIALDEEVPTEIQDRCRIVKLANNVTYERMQYALKNIQSQIKSGDVSSVSQPLLRVLFDLQKPSFRQSQTEPEFFDATLNESQRDAVRFALSAEEVALIHGPPDWQDIHAGRDCTAASQGWQARTRMRAIQHLDNLVERLSRHRLDLIRMGHPARILPSVLDHSLDVVTRTGEGGQIVADIRRDMDQKLSSIAKSKSRADRRTLYGELKELRKEFKVREKKVVEDVVRASKVVVATLNGCGNKNMYKEEFDVVVIDEATQAVEAECWIAILKGKKVILAGDHFQLPPTVKSQILIPPTLVALSRAQALSPSHITLSTTLFDRLLSLYGTTIKRMLTTQYRMHASIMSFPSTELYESRLIADPSVAGRLLCHMDGVEETDDTSAPVVFVDTIGAGLEETKDEEEEATWKGTGGLESESKGNEGEVTIVVKHLEALVAAGVREEDVGVITPYTAQVSLLIKAIRERWPGVEVGSVDGFQGREKEAIIVSLVRSNSDCEVGFLAERRRLNVAMTRPKRHLCIVGDSETIGGRGGKGGAGGRSGKGGAGDRGGKGGANGDGGKDSVDKKKDKAGDKGAKLVKGKATTSKNNRGADGGFLARWMDWLSNEAEVRYEEYL</sequence>
<keyword evidence="16" id="KW-1185">Reference proteome</keyword>
<dbReference type="InterPro" id="IPR041679">
    <property type="entry name" value="DNA2/NAM7-like_C"/>
</dbReference>
<evidence type="ECO:0000256" key="6">
    <source>
        <dbReference type="ARBA" id="ARBA00022741"/>
    </source>
</evidence>
<feature type="compositionally biased region" description="Basic and acidic residues" evidence="11">
    <location>
        <begin position="706"/>
        <end position="723"/>
    </location>
</feature>
<dbReference type="GO" id="GO:0043139">
    <property type="term" value="F:5'-3' DNA helicase activity"/>
    <property type="evidence" value="ECO:0007669"/>
    <property type="project" value="TreeGrafter"/>
</dbReference>
<comment type="subcellular location">
    <subcellularLocation>
        <location evidence="2">Cytoplasm</location>
    </subcellularLocation>
    <subcellularLocation>
        <location evidence="1">Nucleus</location>
    </subcellularLocation>
</comment>
<evidence type="ECO:0000256" key="10">
    <source>
        <dbReference type="ARBA" id="ARBA00023242"/>
    </source>
</evidence>
<feature type="domain" description="DNA2/NAM7 helicase helicase" evidence="12">
    <location>
        <begin position="282"/>
        <end position="441"/>
    </location>
</feature>